<evidence type="ECO:0000313" key="3">
    <source>
        <dbReference type="Proteomes" id="UP000275663"/>
    </source>
</evidence>
<dbReference type="AlphaFoldDB" id="A0A3Q9BR23"/>
<sequence length="133" mass="14032">MKRFWKNKLITIWIACLAILANALVPSIASALVARDGNAPSWAEICSTPIAGLAAKKVGTSVALKLPGKIDTHTAKHCPFCLPHAGNFALPPAALPCCAVAAGHDAFPPLYYQAPSLLYSWVTANPRGPPQFS</sequence>
<dbReference type="Proteomes" id="UP000275663">
    <property type="component" value="Chromosome"/>
</dbReference>
<dbReference type="InterPro" id="IPR021333">
    <property type="entry name" value="DUF2946"/>
</dbReference>
<organism evidence="2 3">
    <name type="scientific">Undibacterium parvum</name>
    <dbReference type="NCBI Taxonomy" id="401471"/>
    <lineage>
        <taxon>Bacteria</taxon>
        <taxon>Pseudomonadati</taxon>
        <taxon>Pseudomonadota</taxon>
        <taxon>Betaproteobacteria</taxon>
        <taxon>Burkholderiales</taxon>
        <taxon>Oxalobacteraceae</taxon>
        <taxon>Undibacterium</taxon>
    </lineage>
</organism>
<proteinExistence type="predicted"/>
<protein>
    <submittedName>
        <fullName evidence="2">DUF2946 domain-containing protein</fullName>
    </submittedName>
</protein>
<dbReference type="Pfam" id="PF11162">
    <property type="entry name" value="DUF2946"/>
    <property type="match status" value="1"/>
</dbReference>
<accession>A0A3Q9BR23</accession>
<dbReference type="OrthoDB" id="8536886at2"/>
<reference evidence="2 3" key="1">
    <citation type="journal article" date="2011" name="Int. J. Syst. Evol. Microbiol.">
        <title>Description of Undibacterium oligocarboniphilum sp. nov., isolated from purified water, and Undibacterium pigrum strain CCUG 49012 as the type strain of Undibacterium parvum sp. nov., and emended descriptions of the genus Undibacterium and the species Undibacterium pigrum.</title>
        <authorList>
            <person name="Eder W."/>
            <person name="Wanner G."/>
            <person name="Ludwig W."/>
            <person name="Busse H.J."/>
            <person name="Ziemke-Kageler F."/>
            <person name="Lang E."/>
        </authorList>
    </citation>
    <scope>NUCLEOTIDE SEQUENCE [LARGE SCALE GENOMIC DNA]</scope>
    <source>
        <strain evidence="2 3">DSM 23061</strain>
    </source>
</reference>
<name>A0A3Q9BR23_9BURK</name>
<feature type="signal peptide" evidence="1">
    <location>
        <begin position="1"/>
        <end position="31"/>
    </location>
</feature>
<dbReference type="EMBL" id="CP034464">
    <property type="protein sequence ID" value="AZP12527.1"/>
    <property type="molecule type" value="Genomic_DNA"/>
</dbReference>
<keyword evidence="3" id="KW-1185">Reference proteome</keyword>
<keyword evidence="1" id="KW-0732">Signal</keyword>
<evidence type="ECO:0000256" key="1">
    <source>
        <dbReference type="SAM" id="SignalP"/>
    </source>
</evidence>
<evidence type="ECO:0000313" key="2">
    <source>
        <dbReference type="EMBL" id="AZP12527.1"/>
    </source>
</evidence>
<dbReference type="RefSeq" id="WP_126127907.1">
    <property type="nucleotide sequence ID" value="NZ_CP034464.1"/>
</dbReference>
<dbReference type="KEGG" id="upv:EJN92_11235"/>
<gene>
    <name evidence="2" type="ORF">EJN92_11235</name>
</gene>
<feature type="chain" id="PRO_5018747349" evidence="1">
    <location>
        <begin position="32"/>
        <end position="133"/>
    </location>
</feature>